<organism evidence="8 9">
    <name type="scientific">Methylotenera oryzisoli</name>
    <dbReference type="NCBI Taxonomy" id="2080758"/>
    <lineage>
        <taxon>Bacteria</taxon>
        <taxon>Pseudomonadati</taxon>
        <taxon>Pseudomonadota</taxon>
        <taxon>Betaproteobacteria</taxon>
        <taxon>Nitrosomonadales</taxon>
        <taxon>Methylophilaceae</taxon>
        <taxon>Methylotenera</taxon>
    </lineage>
</organism>
<dbReference type="GO" id="GO:0005737">
    <property type="term" value="C:cytoplasm"/>
    <property type="evidence" value="ECO:0007669"/>
    <property type="project" value="UniProtKB-ARBA"/>
</dbReference>
<protein>
    <submittedName>
        <fullName evidence="8">Geranyl transferase</fullName>
    </submittedName>
</protein>
<keyword evidence="5" id="KW-0460">Magnesium</keyword>
<dbReference type="CDD" id="cd00685">
    <property type="entry name" value="Trans_IPPS_HT"/>
    <property type="match status" value="1"/>
</dbReference>
<dbReference type="EMBL" id="PQVH01000001">
    <property type="protein sequence ID" value="TFW73351.1"/>
    <property type="molecule type" value="Genomic_DNA"/>
</dbReference>
<dbReference type="PROSITE" id="PS00444">
    <property type="entry name" value="POLYPRENYL_SYNTHASE_2"/>
    <property type="match status" value="1"/>
</dbReference>
<evidence type="ECO:0000256" key="5">
    <source>
        <dbReference type="ARBA" id="ARBA00022842"/>
    </source>
</evidence>
<comment type="similarity">
    <text evidence="2 7">Belongs to the FPP/GGPP synthase family.</text>
</comment>
<name>A0A4Y9VVX3_9PROT</name>
<evidence type="ECO:0000256" key="6">
    <source>
        <dbReference type="ARBA" id="ARBA00023229"/>
    </source>
</evidence>
<dbReference type="SFLD" id="SFLDG01017">
    <property type="entry name" value="Polyprenyl_Transferase_Like"/>
    <property type="match status" value="1"/>
</dbReference>
<dbReference type="InterPro" id="IPR033749">
    <property type="entry name" value="Polyprenyl_synt_CS"/>
</dbReference>
<keyword evidence="6" id="KW-0414">Isoprene biosynthesis</keyword>
<dbReference type="GO" id="GO:0004659">
    <property type="term" value="F:prenyltransferase activity"/>
    <property type="evidence" value="ECO:0007669"/>
    <property type="project" value="InterPro"/>
</dbReference>
<dbReference type="FunFam" id="1.10.600.10:FF:000001">
    <property type="entry name" value="Geranylgeranyl diphosphate synthase"/>
    <property type="match status" value="1"/>
</dbReference>
<dbReference type="Pfam" id="PF00348">
    <property type="entry name" value="polyprenyl_synt"/>
    <property type="match status" value="1"/>
</dbReference>
<dbReference type="RefSeq" id="WP_135276133.1">
    <property type="nucleotide sequence ID" value="NZ_PQVH01000001.1"/>
</dbReference>
<dbReference type="Proteomes" id="UP000297706">
    <property type="component" value="Unassembled WGS sequence"/>
</dbReference>
<dbReference type="PANTHER" id="PTHR43281">
    <property type="entry name" value="FARNESYL DIPHOSPHATE SYNTHASE"/>
    <property type="match status" value="1"/>
</dbReference>
<comment type="caution">
    <text evidence="8">The sequence shown here is derived from an EMBL/GenBank/DDBJ whole genome shotgun (WGS) entry which is preliminary data.</text>
</comment>
<dbReference type="InterPro" id="IPR000092">
    <property type="entry name" value="Polyprenyl_synt"/>
</dbReference>
<evidence type="ECO:0000256" key="1">
    <source>
        <dbReference type="ARBA" id="ARBA00001946"/>
    </source>
</evidence>
<dbReference type="PANTHER" id="PTHR43281:SF1">
    <property type="entry name" value="FARNESYL DIPHOSPHATE SYNTHASE"/>
    <property type="match status" value="1"/>
</dbReference>
<proteinExistence type="inferred from homology"/>
<dbReference type="AlphaFoldDB" id="A0A4Y9VVX3"/>
<evidence type="ECO:0000313" key="9">
    <source>
        <dbReference type="Proteomes" id="UP000297706"/>
    </source>
</evidence>
<dbReference type="NCBIfam" id="NF045485">
    <property type="entry name" value="FPPsyn"/>
    <property type="match status" value="1"/>
</dbReference>
<dbReference type="PROSITE" id="PS00723">
    <property type="entry name" value="POLYPRENYL_SYNTHASE_1"/>
    <property type="match status" value="1"/>
</dbReference>
<evidence type="ECO:0000313" key="8">
    <source>
        <dbReference type="EMBL" id="TFW73351.1"/>
    </source>
</evidence>
<keyword evidence="9" id="KW-1185">Reference proteome</keyword>
<dbReference type="InterPro" id="IPR053378">
    <property type="entry name" value="Prenyl_diphosphate_synthase"/>
</dbReference>
<accession>A0A4Y9VVX3</accession>
<reference evidence="8 9" key="1">
    <citation type="submission" date="2018-02" db="EMBL/GenBank/DDBJ databases">
        <title>A novel lanthanide dependent methylotroph, Methylotenera sp. La3113.</title>
        <authorList>
            <person name="Lv H."/>
            <person name="Tani A."/>
        </authorList>
    </citation>
    <scope>NUCLEOTIDE SEQUENCE [LARGE SCALE GENOMIC DNA]</scope>
    <source>
        <strain evidence="8 9">La3113</strain>
    </source>
</reference>
<dbReference type="InterPro" id="IPR008949">
    <property type="entry name" value="Isoprenoid_synthase_dom_sf"/>
</dbReference>
<gene>
    <name evidence="8" type="ORF">C3Y98_00240</name>
</gene>
<dbReference type="GO" id="GO:0016114">
    <property type="term" value="P:terpenoid biosynthetic process"/>
    <property type="evidence" value="ECO:0007669"/>
    <property type="project" value="UniProtKB-ARBA"/>
</dbReference>
<evidence type="ECO:0000256" key="7">
    <source>
        <dbReference type="RuleBase" id="RU004466"/>
    </source>
</evidence>
<dbReference type="GO" id="GO:0046872">
    <property type="term" value="F:metal ion binding"/>
    <property type="evidence" value="ECO:0007669"/>
    <property type="project" value="UniProtKB-KW"/>
</dbReference>
<dbReference type="Gene3D" id="1.10.600.10">
    <property type="entry name" value="Farnesyl Diphosphate Synthase"/>
    <property type="match status" value="1"/>
</dbReference>
<keyword evidence="3 7" id="KW-0808">Transferase</keyword>
<sequence length="303" mass="32250">MTNTKMTDSVATDFSIWAKEKQDHIEIVLDEALPSQTTAPAILHEAMRYSLLGGGKRVRALLCYAAAELCATNTTITDAAACAVEMIHAYSLVHDDMPCMDNDDLRRGKPSCHKQYDDATALLVGDALQSLAFDLLSTPTLCENANQQISMLNILAKASGSLGMAGGQAIDLASIGKALTQSELETMHKLKTGALIQAAALLGASSGTAEKMSAVIVYAEHIGLAFQVVDDILDVEADTSTLGKTAGKDADSSKPTYVTILGLDHAKQLADQLYETAISALIPFGEDAKRLRELAGFILQRSF</sequence>
<evidence type="ECO:0000256" key="2">
    <source>
        <dbReference type="ARBA" id="ARBA00006706"/>
    </source>
</evidence>
<dbReference type="OrthoDB" id="9805316at2"/>
<dbReference type="SUPFAM" id="SSF48576">
    <property type="entry name" value="Terpenoid synthases"/>
    <property type="match status" value="1"/>
</dbReference>
<keyword evidence="4" id="KW-0479">Metal-binding</keyword>
<evidence type="ECO:0000256" key="4">
    <source>
        <dbReference type="ARBA" id="ARBA00022723"/>
    </source>
</evidence>
<comment type="cofactor">
    <cofactor evidence="1">
        <name>Mg(2+)</name>
        <dbReference type="ChEBI" id="CHEBI:18420"/>
    </cofactor>
</comment>
<dbReference type="SFLD" id="SFLDS00005">
    <property type="entry name" value="Isoprenoid_Synthase_Type_I"/>
    <property type="match status" value="1"/>
</dbReference>
<evidence type="ECO:0000256" key="3">
    <source>
        <dbReference type="ARBA" id="ARBA00022679"/>
    </source>
</evidence>